<name>A0A4S8P287_9HYPH</name>
<sequence length="135" mass="14290">MAQLQHHAVTVCTDCRVTGSACKPGLALLVRLGESLDRLGVGTDVDFSIQGTACMAGCRRPCTIAFQASGKATYLFGGIEPDADVDALVDFARLYAQREDGMTREAERPRSLAGKVLARVPAALLISEPVAGVRQ</sequence>
<gene>
    <name evidence="1" type="ORF">FAA97_09390</name>
</gene>
<dbReference type="OrthoDB" id="8364077at2"/>
<comment type="caution">
    <text evidence="1">The sequence shown here is derived from an EMBL/GenBank/DDBJ whole genome shotgun (WGS) entry which is preliminary data.</text>
</comment>
<dbReference type="Proteomes" id="UP000308828">
    <property type="component" value="Unassembled WGS sequence"/>
</dbReference>
<dbReference type="RefSeq" id="WP_136598258.1">
    <property type="nucleotide sequence ID" value="NZ_STGV01000002.1"/>
</dbReference>
<dbReference type="InterPro" id="IPR012863">
    <property type="entry name" value="DUF1636"/>
</dbReference>
<evidence type="ECO:0000313" key="1">
    <source>
        <dbReference type="EMBL" id="THV24167.1"/>
    </source>
</evidence>
<accession>A0A4S8P287</accession>
<protein>
    <submittedName>
        <fullName evidence="1">DUF1636 domain-containing protein</fullName>
    </submittedName>
</protein>
<organism evidence="1 2">
    <name type="scientific">Peteryoungia ipomoeae</name>
    <dbReference type="NCBI Taxonomy" id="1210932"/>
    <lineage>
        <taxon>Bacteria</taxon>
        <taxon>Pseudomonadati</taxon>
        <taxon>Pseudomonadota</taxon>
        <taxon>Alphaproteobacteria</taxon>
        <taxon>Hyphomicrobiales</taxon>
        <taxon>Rhizobiaceae</taxon>
        <taxon>Peteryoungia</taxon>
    </lineage>
</organism>
<keyword evidence="2" id="KW-1185">Reference proteome</keyword>
<dbReference type="EMBL" id="STGV01000002">
    <property type="protein sequence ID" value="THV24167.1"/>
    <property type="molecule type" value="Genomic_DNA"/>
</dbReference>
<dbReference type="Pfam" id="PF07845">
    <property type="entry name" value="DUF1636"/>
    <property type="match status" value="1"/>
</dbReference>
<dbReference type="AlphaFoldDB" id="A0A4S8P287"/>
<proteinExistence type="predicted"/>
<reference evidence="1 2" key="1">
    <citation type="submission" date="2019-04" db="EMBL/GenBank/DDBJ databases">
        <title>Genome sequence of strain shin9-1.</title>
        <authorList>
            <person name="Gao J."/>
            <person name="Sun J."/>
        </authorList>
    </citation>
    <scope>NUCLEOTIDE SEQUENCE [LARGE SCALE GENOMIC DNA]</scope>
    <source>
        <strain evidence="2">shin9-1</strain>
    </source>
</reference>
<evidence type="ECO:0000313" key="2">
    <source>
        <dbReference type="Proteomes" id="UP000308828"/>
    </source>
</evidence>